<dbReference type="AlphaFoldDB" id="A0A7C1SNL3"/>
<keyword evidence="1" id="KW-0472">Membrane</keyword>
<keyword evidence="3" id="KW-0406">Ion transport</keyword>
<keyword evidence="1" id="KW-0812">Transmembrane</keyword>
<dbReference type="GO" id="GO:0034220">
    <property type="term" value="P:monoatomic ion transmembrane transport"/>
    <property type="evidence" value="ECO:0007669"/>
    <property type="project" value="UniProtKB-KW"/>
</dbReference>
<evidence type="ECO:0000256" key="1">
    <source>
        <dbReference type="SAM" id="Phobius"/>
    </source>
</evidence>
<evidence type="ECO:0000313" key="3">
    <source>
        <dbReference type="EMBL" id="HEB13977.1"/>
    </source>
</evidence>
<dbReference type="Proteomes" id="UP000885744">
    <property type="component" value="Unassembled WGS sequence"/>
</dbReference>
<feature type="domain" description="Potassium channel" evidence="2">
    <location>
        <begin position="20"/>
        <end position="88"/>
    </location>
</feature>
<name>A0A7C1SNL3_UNCKA</name>
<feature type="transmembrane region" description="Helical" evidence="1">
    <location>
        <begin position="67"/>
        <end position="88"/>
    </location>
</feature>
<dbReference type="SUPFAM" id="SSF81324">
    <property type="entry name" value="Voltage-gated potassium channels"/>
    <property type="match status" value="1"/>
</dbReference>
<gene>
    <name evidence="3" type="ORF">ENI09_01005</name>
</gene>
<dbReference type="Pfam" id="PF07885">
    <property type="entry name" value="Ion_trans_2"/>
    <property type="match status" value="1"/>
</dbReference>
<comment type="caution">
    <text evidence="3">The sequence shown here is derived from an EMBL/GenBank/DDBJ whole genome shotgun (WGS) entry which is preliminary data.</text>
</comment>
<organism evidence="3">
    <name type="scientific">candidate division WWE3 bacterium</name>
    <dbReference type="NCBI Taxonomy" id="2053526"/>
    <lineage>
        <taxon>Bacteria</taxon>
        <taxon>Katanobacteria</taxon>
    </lineage>
</organism>
<proteinExistence type="predicted"/>
<accession>A0A7C1SNL3</accession>
<feature type="transmembrane region" description="Helical" evidence="1">
    <location>
        <begin position="12"/>
        <end position="34"/>
    </location>
</feature>
<sequence length="97" mass="10938">MLFRRKHTFKADLQIVVPFFVFLLLTATFFYHFAEGWSWVDSFYFSSTTFITIGHAELLPSSDLSKLFTVGLSFAGVSAFLAVITLVAGETLKKETD</sequence>
<dbReference type="Gene3D" id="1.10.287.70">
    <property type="match status" value="1"/>
</dbReference>
<reference evidence="3" key="1">
    <citation type="journal article" date="2020" name="mSystems">
        <title>Genome- and Community-Level Interaction Insights into Carbon Utilization and Element Cycling Functions of Hydrothermarchaeota in Hydrothermal Sediment.</title>
        <authorList>
            <person name="Zhou Z."/>
            <person name="Liu Y."/>
            <person name="Xu W."/>
            <person name="Pan J."/>
            <person name="Luo Z.H."/>
            <person name="Li M."/>
        </authorList>
    </citation>
    <scope>NUCLEOTIDE SEQUENCE [LARGE SCALE GENOMIC DNA]</scope>
    <source>
        <strain evidence="3">HyVt-365</strain>
    </source>
</reference>
<keyword evidence="1" id="KW-1133">Transmembrane helix</keyword>
<dbReference type="EMBL" id="DRHH01000041">
    <property type="protein sequence ID" value="HEB13977.1"/>
    <property type="molecule type" value="Genomic_DNA"/>
</dbReference>
<keyword evidence="3" id="KW-0407">Ion channel</keyword>
<keyword evidence="3" id="KW-0813">Transport</keyword>
<evidence type="ECO:0000259" key="2">
    <source>
        <dbReference type="Pfam" id="PF07885"/>
    </source>
</evidence>
<protein>
    <submittedName>
        <fullName evidence="3">Two pore domain potassium channel family protein</fullName>
    </submittedName>
</protein>
<dbReference type="InterPro" id="IPR013099">
    <property type="entry name" value="K_chnl_dom"/>
</dbReference>